<dbReference type="AlphaFoldDB" id="A0A9D1NPR9"/>
<gene>
    <name evidence="2" type="ORF">IAC79_07090</name>
</gene>
<dbReference type="EMBL" id="DVOR01000228">
    <property type="protein sequence ID" value="HIV09860.1"/>
    <property type="molecule type" value="Genomic_DNA"/>
</dbReference>
<keyword evidence="1" id="KW-0732">Signal</keyword>
<sequence>MRRLLLALIALPALAAAETLTLRPYAQNGWARGLDLPAAVAEEVPARDLGEVSALFLDVDALRVRVDARIRAHALWLEALGFAPRPHSDAAIRFELVWLGRAYPFNRWGRLAIDRRFIRPEDGALLARLEAFYHARLEASRYAALGQDLKEADLPVFAGFEDDRYQRHDDLIQRLVRDFNEDPAPWVGAAPGDTPDLPELDPALVKSMMIEETGGNGERSLAAWDVDPLQVNVPGDWDPAKEDLGLAEPASRNEGTLEGNLRAGIMFLARKGYGVSGRPIAGRPDAVFDSWRDALLRYNGRTDPTSRGRPFNEAYADRILRRANNPDRKVPIAKH</sequence>
<feature type="signal peptide" evidence="1">
    <location>
        <begin position="1"/>
        <end position="15"/>
    </location>
</feature>
<evidence type="ECO:0000313" key="2">
    <source>
        <dbReference type="EMBL" id="HIV09860.1"/>
    </source>
</evidence>
<accession>A0A9D1NPR9</accession>
<name>A0A9D1NPR9_9BACT</name>
<organism evidence="2 3">
    <name type="scientific">Candidatus Spyradenecus faecavium</name>
    <dbReference type="NCBI Taxonomy" id="2840947"/>
    <lineage>
        <taxon>Bacteria</taxon>
        <taxon>Pseudomonadati</taxon>
        <taxon>Lentisphaerota</taxon>
        <taxon>Lentisphaeria</taxon>
        <taxon>Lentisphaerales</taxon>
        <taxon>Lentisphaeraceae</taxon>
        <taxon>Lentisphaeraceae incertae sedis</taxon>
        <taxon>Candidatus Spyradenecus</taxon>
    </lineage>
</organism>
<reference evidence="2" key="2">
    <citation type="journal article" date="2021" name="PeerJ">
        <title>Extensive microbial diversity within the chicken gut microbiome revealed by metagenomics and culture.</title>
        <authorList>
            <person name="Gilroy R."/>
            <person name="Ravi A."/>
            <person name="Getino M."/>
            <person name="Pursley I."/>
            <person name="Horton D.L."/>
            <person name="Alikhan N.F."/>
            <person name="Baker D."/>
            <person name="Gharbi K."/>
            <person name="Hall N."/>
            <person name="Watson M."/>
            <person name="Adriaenssens E.M."/>
            <person name="Foster-Nyarko E."/>
            <person name="Jarju S."/>
            <person name="Secka A."/>
            <person name="Antonio M."/>
            <person name="Oren A."/>
            <person name="Chaudhuri R.R."/>
            <person name="La Ragione R."/>
            <person name="Hildebrand F."/>
            <person name="Pallen M.J."/>
        </authorList>
    </citation>
    <scope>NUCLEOTIDE SEQUENCE</scope>
    <source>
        <strain evidence="2">35461</strain>
    </source>
</reference>
<protein>
    <submittedName>
        <fullName evidence="2">Uncharacterized protein</fullName>
    </submittedName>
</protein>
<dbReference type="Proteomes" id="UP000886845">
    <property type="component" value="Unassembled WGS sequence"/>
</dbReference>
<proteinExistence type="predicted"/>
<evidence type="ECO:0000313" key="3">
    <source>
        <dbReference type="Proteomes" id="UP000886845"/>
    </source>
</evidence>
<feature type="chain" id="PRO_5038605187" evidence="1">
    <location>
        <begin position="16"/>
        <end position="335"/>
    </location>
</feature>
<comment type="caution">
    <text evidence="2">The sequence shown here is derived from an EMBL/GenBank/DDBJ whole genome shotgun (WGS) entry which is preliminary data.</text>
</comment>
<evidence type="ECO:0000256" key="1">
    <source>
        <dbReference type="SAM" id="SignalP"/>
    </source>
</evidence>
<reference evidence="2" key="1">
    <citation type="submission" date="2020-10" db="EMBL/GenBank/DDBJ databases">
        <authorList>
            <person name="Gilroy R."/>
        </authorList>
    </citation>
    <scope>NUCLEOTIDE SEQUENCE</scope>
    <source>
        <strain evidence="2">35461</strain>
    </source>
</reference>